<name>A0ABT1BSX2_9BURK</name>
<evidence type="ECO:0000256" key="1">
    <source>
        <dbReference type="SAM" id="Phobius"/>
    </source>
</evidence>
<comment type="caution">
    <text evidence="2">The sequence shown here is derived from an EMBL/GenBank/DDBJ whole genome shotgun (WGS) entry which is preliminary data.</text>
</comment>
<keyword evidence="1" id="KW-1133">Transmembrane helix</keyword>
<organism evidence="2 3">
    <name type="scientific">Ideonella oryzae</name>
    <dbReference type="NCBI Taxonomy" id="2937441"/>
    <lineage>
        <taxon>Bacteria</taxon>
        <taxon>Pseudomonadati</taxon>
        <taxon>Pseudomonadota</taxon>
        <taxon>Betaproteobacteria</taxon>
        <taxon>Burkholderiales</taxon>
        <taxon>Sphaerotilaceae</taxon>
        <taxon>Ideonella</taxon>
    </lineage>
</organism>
<feature type="transmembrane region" description="Helical" evidence="1">
    <location>
        <begin position="184"/>
        <end position="202"/>
    </location>
</feature>
<evidence type="ECO:0000313" key="3">
    <source>
        <dbReference type="Proteomes" id="UP001204851"/>
    </source>
</evidence>
<accession>A0ABT1BSX2</accession>
<dbReference type="PANTHER" id="PTHR43471">
    <property type="entry name" value="ABC TRANSPORTER PERMEASE"/>
    <property type="match status" value="1"/>
</dbReference>
<dbReference type="EMBL" id="JAMXMC010000011">
    <property type="protein sequence ID" value="MCO5978641.1"/>
    <property type="molecule type" value="Genomic_DNA"/>
</dbReference>
<dbReference type="PANTHER" id="PTHR43471:SF3">
    <property type="entry name" value="ABC TRANSPORTER PERMEASE PROTEIN NATB"/>
    <property type="match status" value="1"/>
</dbReference>
<protein>
    <submittedName>
        <fullName evidence="2">ABC transporter permease</fullName>
    </submittedName>
</protein>
<feature type="transmembrane region" description="Helical" evidence="1">
    <location>
        <begin position="232"/>
        <end position="253"/>
    </location>
</feature>
<evidence type="ECO:0000313" key="2">
    <source>
        <dbReference type="EMBL" id="MCO5978641.1"/>
    </source>
</evidence>
<dbReference type="Proteomes" id="UP001204851">
    <property type="component" value="Unassembled WGS sequence"/>
</dbReference>
<sequence length="387" mass="41821">MTGAWTVFRKELADALRDRRTLMTVLLSAVAMGPLVLMLISTLVARVEKQAEAREVVVQGIAQAPTLRNYLERQTYTVREAPADYEQQLAQNRLGDPVVVVPKDFEADLHQGEVPTVEVVSSSSNQRADSGQQRILNLLQGFSREQAVLRLLVRGVSPALLQAVDVQGRDLGSPAARAMRLTGMLPFFVLMAVLYGALNAALDTTAGERERGSLEPLLTTPATRMGLVVGKWGAVAAVAMLIALLSSLSFLSGQWLLRSETLAANFQYGWPEALTFLAVLLPLAASLSALLMAIAIRCKTFKEAQAGASVLLLGVSLLPMMSMIDQDGERPWHLWVPALAQSTLMNRVLRGDPLGWGDWAITAVIGLALTAACLAYVARQLAKVVAR</sequence>
<keyword evidence="1" id="KW-0812">Transmembrane</keyword>
<feature type="transmembrane region" description="Helical" evidence="1">
    <location>
        <begin position="359"/>
        <end position="378"/>
    </location>
</feature>
<dbReference type="RefSeq" id="WP_252771353.1">
    <property type="nucleotide sequence ID" value="NZ_JAMXMC010000011.1"/>
</dbReference>
<reference evidence="2 3" key="1">
    <citation type="submission" date="2022-06" db="EMBL/GenBank/DDBJ databases">
        <title>Ideonella sp. NS12-5 Genome sequencing and assembly.</title>
        <authorList>
            <person name="Jung Y."/>
        </authorList>
    </citation>
    <scope>NUCLEOTIDE SEQUENCE [LARGE SCALE GENOMIC DNA]</scope>
    <source>
        <strain evidence="2 3">NS12-5</strain>
    </source>
</reference>
<keyword evidence="3" id="KW-1185">Reference proteome</keyword>
<gene>
    <name evidence="2" type="ORF">M0L44_18245</name>
</gene>
<feature type="transmembrane region" description="Helical" evidence="1">
    <location>
        <begin position="22"/>
        <end position="45"/>
    </location>
</feature>
<dbReference type="Pfam" id="PF12679">
    <property type="entry name" value="ABC2_membrane_2"/>
    <property type="match status" value="1"/>
</dbReference>
<keyword evidence="1" id="KW-0472">Membrane</keyword>
<feature type="transmembrane region" description="Helical" evidence="1">
    <location>
        <begin position="273"/>
        <end position="294"/>
    </location>
</feature>
<proteinExistence type="predicted"/>
<feature type="transmembrane region" description="Helical" evidence="1">
    <location>
        <begin position="306"/>
        <end position="324"/>
    </location>
</feature>